<keyword evidence="8" id="KW-0175">Coiled coil</keyword>
<keyword evidence="4" id="KW-1133">Transmembrane helix</keyword>
<evidence type="ECO:0000256" key="3">
    <source>
        <dbReference type="ARBA" id="ARBA00022792"/>
    </source>
</evidence>
<evidence type="ECO:0000256" key="8">
    <source>
        <dbReference type="SAM" id="Coils"/>
    </source>
</evidence>
<dbReference type="Pfam" id="PF09731">
    <property type="entry name" value="Mitofilin"/>
    <property type="match status" value="1"/>
</dbReference>
<evidence type="ECO:0000313" key="9">
    <source>
        <dbReference type="Proteomes" id="UP000694941"/>
    </source>
</evidence>
<dbReference type="GeneID" id="106469159"/>
<comment type="function">
    <text evidence="7">Component of the MICOS complex, a large protein complex of the mitochondrial inner membrane that plays crucial roles in the maintenance of crista junctions, inner membrane architecture, and formation of contact sites to the outer membrane.</text>
</comment>
<gene>
    <name evidence="10" type="primary">LOC106469159</name>
</gene>
<dbReference type="InterPro" id="IPR019133">
    <property type="entry name" value="MIC60"/>
</dbReference>
<protein>
    <recommendedName>
        <fullName evidence="7">MICOS complex subunit MIC60</fullName>
    </recommendedName>
    <alternativeName>
        <fullName evidence="7">Mitofilin</fullName>
    </alternativeName>
</protein>
<organism evidence="9 10">
    <name type="scientific">Limulus polyphemus</name>
    <name type="common">Atlantic horseshoe crab</name>
    <dbReference type="NCBI Taxonomy" id="6850"/>
    <lineage>
        <taxon>Eukaryota</taxon>
        <taxon>Metazoa</taxon>
        <taxon>Ecdysozoa</taxon>
        <taxon>Arthropoda</taxon>
        <taxon>Chelicerata</taxon>
        <taxon>Merostomata</taxon>
        <taxon>Xiphosura</taxon>
        <taxon>Limulidae</taxon>
        <taxon>Limulus</taxon>
    </lineage>
</organism>
<keyword evidence="5 7" id="KW-0496">Mitochondrion</keyword>
<proteinExistence type="inferred from homology"/>
<reference evidence="10" key="1">
    <citation type="submission" date="2025-08" db="UniProtKB">
        <authorList>
            <consortium name="RefSeq"/>
        </authorList>
    </citation>
    <scope>IDENTIFICATION</scope>
    <source>
        <tissue evidence="10">Muscle</tissue>
    </source>
</reference>
<evidence type="ECO:0000256" key="4">
    <source>
        <dbReference type="ARBA" id="ARBA00022989"/>
    </source>
</evidence>
<dbReference type="PANTHER" id="PTHR15415:SF7">
    <property type="entry name" value="MICOS COMPLEX SUBUNIT MIC60"/>
    <property type="match status" value="1"/>
</dbReference>
<comment type="similarity">
    <text evidence="1 7">Belongs to the MICOS complex subunit Mic60 family.</text>
</comment>
<dbReference type="PANTHER" id="PTHR15415">
    <property type="entry name" value="MITOFILIN"/>
    <property type="match status" value="1"/>
</dbReference>
<feature type="coiled-coil region" evidence="8">
    <location>
        <begin position="65"/>
        <end position="134"/>
    </location>
</feature>
<name>A0ABM1BMM9_LIMPO</name>
<accession>A0ABM1BMM9</accession>
<sequence>MARALGEARVVNEYKDIIEKGKEKFKKELEAALPDVKLGEKGQKLTEEELNFLIAHAHRRVEQLQRRLAKQMVTEQERIQKAMEKQQEEDSKVTDARVSVELANQQRELEISYQKDVNNLKEEFEHELRQQLRRQAAAHSDHLQEVLLSQQKELSRKHDEELKDKLLQEKTRQLSEMAESMSKLKGIENTLKAREELDKAAKKAQKLWLACQALKQSVKSGRPDEEGYGQPKPLDREITAINEAAEKDKPYVAAVLAGIPKEALHRGVYTEESLKERFHKVNKVCRRVALIDENGGSLYRYLVSYLQSLLVIESAKLPAGELNNENEVDPSKWHTFDILTRIRHSLDHENLEQALRYANQLKGEPRNVARDWIKELRLLLETRQAADALIAHAAAVSVQAYH</sequence>
<evidence type="ECO:0000256" key="2">
    <source>
        <dbReference type="ARBA" id="ARBA00022692"/>
    </source>
</evidence>
<keyword evidence="9" id="KW-1185">Reference proteome</keyword>
<evidence type="ECO:0000256" key="5">
    <source>
        <dbReference type="ARBA" id="ARBA00023128"/>
    </source>
</evidence>
<evidence type="ECO:0000256" key="1">
    <source>
        <dbReference type="ARBA" id="ARBA00010877"/>
    </source>
</evidence>
<keyword evidence="6" id="KW-0472">Membrane</keyword>
<evidence type="ECO:0000256" key="7">
    <source>
        <dbReference type="RuleBase" id="RU363000"/>
    </source>
</evidence>
<comment type="subunit">
    <text evidence="7">Component of the mitochondrial contact site and cristae organizing system (MICOS) complex.</text>
</comment>
<dbReference type="Proteomes" id="UP000694941">
    <property type="component" value="Unplaced"/>
</dbReference>
<evidence type="ECO:0000256" key="6">
    <source>
        <dbReference type="ARBA" id="ARBA00023136"/>
    </source>
</evidence>
<evidence type="ECO:0000313" key="10">
    <source>
        <dbReference type="RefSeq" id="XP_013785078.1"/>
    </source>
</evidence>
<comment type="subcellular location">
    <subcellularLocation>
        <location evidence="7">Mitochondrion inner membrane</location>
        <topology evidence="7">Single-pass membrane protein</topology>
    </subcellularLocation>
</comment>
<keyword evidence="3 7" id="KW-0999">Mitochondrion inner membrane</keyword>
<dbReference type="RefSeq" id="XP_013785078.1">
    <property type="nucleotide sequence ID" value="XM_013929624.2"/>
</dbReference>
<keyword evidence="2 7" id="KW-0812">Transmembrane</keyword>